<dbReference type="RefSeq" id="WP_135075989.1">
    <property type="nucleotide sequence ID" value="NZ_SPSB01000004.1"/>
</dbReference>
<accession>A0A4Y9QRD7</accession>
<dbReference type="Proteomes" id="UP000297647">
    <property type="component" value="Unassembled WGS sequence"/>
</dbReference>
<keyword evidence="2" id="KW-1185">Reference proteome</keyword>
<evidence type="ECO:0000313" key="1">
    <source>
        <dbReference type="EMBL" id="TFV93573.1"/>
    </source>
</evidence>
<dbReference type="OrthoDB" id="982933at2"/>
<proteinExistence type="predicted"/>
<gene>
    <name evidence="1" type="ORF">E4S40_15110</name>
</gene>
<dbReference type="EMBL" id="SPSB01000004">
    <property type="protein sequence ID" value="TFV93573.1"/>
    <property type="molecule type" value="Genomic_DNA"/>
</dbReference>
<organism evidence="1 2">
    <name type="scientific">Algoriphagus kandeliae</name>
    <dbReference type="NCBI Taxonomy" id="2562278"/>
    <lineage>
        <taxon>Bacteria</taxon>
        <taxon>Pseudomonadati</taxon>
        <taxon>Bacteroidota</taxon>
        <taxon>Cytophagia</taxon>
        <taxon>Cytophagales</taxon>
        <taxon>Cyclobacteriaceae</taxon>
        <taxon>Algoriphagus</taxon>
    </lineage>
</organism>
<dbReference type="AlphaFoldDB" id="A0A4Y9QRD7"/>
<evidence type="ECO:0000313" key="2">
    <source>
        <dbReference type="Proteomes" id="UP000297647"/>
    </source>
</evidence>
<reference evidence="1 2" key="1">
    <citation type="submission" date="2019-03" db="EMBL/GenBank/DDBJ databases">
        <title>Algoriphagus sp. nov, a new strain isolated from root system soil of mangrove plant Kandelia.</title>
        <authorList>
            <person name="Yin Q."/>
            <person name="Wang K."/>
            <person name="Song Z."/>
        </authorList>
    </citation>
    <scope>NUCLEOTIDE SEQUENCE [LARGE SCALE GENOMIC DNA]</scope>
    <source>
        <strain evidence="1 2">XY-J91</strain>
    </source>
</reference>
<comment type="caution">
    <text evidence="1">The sequence shown here is derived from an EMBL/GenBank/DDBJ whole genome shotgun (WGS) entry which is preliminary data.</text>
</comment>
<protein>
    <submittedName>
        <fullName evidence="1">Uncharacterized protein</fullName>
    </submittedName>
</protein>
<sequence length="70" mass="8147">MSKKKKKKNEEPKVHGDLKGFKMEIDSFGEISSTFSIDKINEFLNKNVEDKKLKDRDDLDEIQNGSDEEK</sequence>
<name>A0A4Y9QRD7_9BACT</name>